<evidence type="ECO:0000313" key="1">
    <source>
        <dbReference type="EMBL" id="MFD0982581.1"/>
    </source>
</evidence>
<accession>A0ABW3IYH2</accession>
<organism evidence="1 2">
    <name type="scientific">Tropicimonas aquimaris</name>
    <dbReference type="NCBI Taxonomy" id="914152"/>
    <lineage>
        <taxon>Bacteria</taxon>
        <taxon>Pseudomonadati</taxon>
        <taxon>Pseudomonadota</taxon>
        <taxon>Alphaproteobacteria</taxon>
        <taxon>Rhodobacterales</taxon>
        <taxon>Roseobacteraceae</taxon>
        <taxon>Tropicimonas</taxon>
    </lineage>
</organism>
<dbReference type="RefSeq" id="WP_386078748.1">
    <property type="nucleotide sequence ID" value="NZ_JBHTJT010000060.1"/>
</dbReference>
<dbReference type="InterPro" id="IPR050793">
    <property type="entry name" value="CMP-NeuNAc_synthase"/>
</dbReference>
<dbReference type="Gene3D" id="3.90.550.10">
    <property type="entry name" value="Spore Coat Polysaccharide Biosynthesis Protein SpsA, Chain A"/>
    <property type="match status" value="1"/>
</dbReference>
<dbReference type="PANTHER" id="PTHR21485:SF6">
    <property type="entry name" value="N-ACYLNEURAMINATE CYTIDYLYLTRANSFERASE-RELATED"/>
    <property type="match status" value="1"/>
</dbReference>
<name>A0ABW3IYH2_9RHOB</name>
<dbReference type="PANTHER" id="PTHR21485">
    <property type="entry name" value="HAD SUPERFAMILY MEMBERS CMAS AND KDSC"/>
    <property type="match status" value="1"/>
</dbReference>
<dbReference type="Pfam" id="PF02348">
    <property type="entry name" value="CTP_transf_3"/>
    <property type="match status" value="1"/>
</dbReference>
<dbReference type="InterPro" id="IPR029044">
    <property type="entry name" value="Nucleotide-diphossugar_trans"/>
</dbReference>
<dbReference type="CDD" id="cd02513">
    <property type="entry name" value="CMP-NeuAc_Synthase"/>
    <property type="match status" value="1"/>
</dbReference>
<comment type="caution">
    <text evidence="1">The sequence shown here is derived from an EMBL/GenBank/DDBJ whole genome shotgun (WGS) entry which is preliminary data.</text>
</comment>
<evidence type="ECO:0000313" key="2">
    <source>
        <dbReference type="Proteomes" id="UP001597108"/>
    </source>
</evidence>
<keyword evidence="2" id="KW-1185">Reference proteome</keyword>
<proteinExistence type="predicted"/>
<dbReference type="SUPFAM" id="SSF53448">
    <property type="entry name" value="Nucleotide-diphospho-sugar transferases"/>
    <property type="match status" value="1"/>
</dbReference>
<protein>
    <submittedName>
        <fullName evidence="1">Cytidylyltransferase domain-containing protein</fullName>
    </submittedName>
</protein>
<dbReference type="InterPro" id="IPR003329">
    <property type="entry name" value="Cytidylyl_trans"/>
</dbReference>
<sequence length="238" mass="26212">MSLRIATILARAGSKGLPDKNVRPFLGEPMLALSVRQALRTRIFDCVAVSSDSEAYLDIARDAGAQVLVRRPQEMANDSATKLPGIRHAVEIAEATLGERFSVVADLAVTSPLRGDQDVVGAVRLLEESAAPLVLSASIAKDNPYFNMLETSETDRYALCKEPSERVSARQAAPTVYALNGAVYVWRRRELAQPNDRVVRPMLELYLMPEERSLDVDSTVDFQIAEMMAQKLRGEAHD</sequence>
<dbReference type="EMBL" id="JBHTJT010000060">
    <property type="protein sequence ID" value="MFD0982581.1"/>
    <property type="molecule type" value="Genomic_DNA"/>
</dbReference>
<dbReference type="Proteomes" id="UP001597108">
    <property type="component" value="Unassembled WGS sequence"/>
</dbReference>
<gene>
    <name evidence="1" type="ORF">ACFQ2S_23365</name>
</gene>
<keyword evidence="1" id="KW-0548">Nucleotidyltransferase</keyword>
<dbReference type="GO" id="GO:0016779">
    <property type="term" value="F:nucleotidyltransferase activity"/>
    <property type="evidence" value="ECO:0007669"/>
    <property type="project" value="UniProtKB-KW"/>
</dbReference>
<keyword evidence="1" id="KW-0808">Transferase</keyword>
<reference evidence="2" key="1">
    <citation type="journal article" date="2019" name="Int. J. Syst. Evol. Microbiol.">
        <title>The Global Catalogue of Microorganisms (GCM) 10K type strain sequencing project: providing services to taxonomists for standard genome sequencing and annotation.</title>
        <authorList>
            <consortium name="The Broad Institute Genomics Platform"/>
            <consortium name="The Broad Institute Genome Sequencing Center for Infectious Disease"/>
            <person name="Wu L."/>
            <person name="Ma J."/>
        </authorList>
    </citation>
    <scope>NUCLEOTIDE SEQUENCE [LARGE SCALE GENOMIC DNA]</scope>
    <source>
        <strain evidence="2">CCUG 60524</strain>
    </source>
</reference>